<gene>
    <name evidence="2" type="ORF">METZ01_LOCUS23579</name>
</gene>
<accession>A0A381PUL6</accession>
<evidence type="ECO:0000259" key="1">
    <source>
        <dbReference type="PROSITE" id="PS51787"/>
    </source>
</evidence>
<protein>
    <recommendedName>
        <fullName evidence="1">Lon N-terminal domain-containing protein</fullName>
    </recommendedName>
</protein>
<dbReference type="PROSITE" id="PS51787">
    <property type="entry name" value="LON_N"/>
    <property type="match status" value="1"/>
</dbReference>
<dbReference type="Pfam" id="PF02190">
    <property type="entry name" value="LON_substr_bdg"/>
    <property type="match status" value="1"/>
</dbReference>
<reference evidence="2" key="1">
    <citation type="submission" date="2018-05" db="EMBL/GenBank/DDBJ databases">
        <authorList>
            <person name="Lanie J.A."/>
            <person name="Ng W.-L."/>
            <person name="Kazmierczak K.M."/>
            <person name="Andrzejewski T.M."/>
            <person name="Davidsen T.M."/>
            <person name="Wayne K.J."/>
            <person name="Tettelin H."/>
            <person name="Glass J.I."/>
            <person name="Rusch D."/>
            <person name="Podicherti R."/>
            <person name="Tsui H.-C.T."/>
            <person name="Winkler M.E."/>
        </authorList>
    </citation>
    <scope>NUCLEOTIDE SEQUENCE</scope>
</reference>
<proteinExistence type="predicted"/>
<dbReference type="InterPro" id="IPR015947">
    <property type="entry name" value="PUA-like_sf"/>
</dbReference>
<dbReference type="PANTHER" id="PTHR46732:SF8">
    <property type="entry name" value="ATP-DEPENDENT PROTEASE LA (LON) DOMAIN PROTEIN"/>
    <property type="match status" value="1"/>
</dbReference>
<dbReference type="SUPFAM" id="SSF88697">
    <property type="entry name" value="PUA domain-like"/>
    <property type="match status" value="1"/>
</dbReference>
<sequence>MTETQQIPLFPLRVVMFPRGRLNLQIFERRYIDLVTHCMRTSSGFGICLLKEGEEVIQEGTNQTIHRTGTYSNIIDWDQLENGLLGITVEGSAKFSIEDCWQSDSGVLQGSVQFNETDNVGRETIPLDDQYTALADLLQNLESHPLVEQKKLIIDYNNLWDLGWRLSELIPIEIEQKQQLLEIDDPWERIQSIEQLVSDLANDA</sequence>
<organism evidence="2">
    <name type="scientific">marine metagenome</name>
    <dbReference type="NCBI Taxonomy" id="408172"/>
    <lineage>
        <taxon>unclassified sequences</taxon>
        <taxon>metagenomes</taxon>
        <taxon>ecological metagenomes</taxon>
    </lineage>
</organism>
<evidence type="ECO:0000313" key="2">
    <source>
        <dbReference type="EMBL" id="SUZ70725.1"/>
    </source>
</evidence>
<dbReference type="SMART" id="SM00464">
    <property type="entry name" value="LON"/>
    <property type="match status" value="1"/>
</dbReference>
<dbReference type="PANTHER" id="PTHR46732">
    <property type="entry name" value="ATP-DEPENDENT PROTEASE LA (LON) DOMAIN PROTEIN"/>
    <property type="match status" value="1"/>
</dbReference>
<dbReference type="InterPro" id="IPR046336">
    <property type="entry name" value="Lon_prtase_N_sf"/>
</dbReference>
<dbReference type="InterPro" id="IPR003111">
    <property type="entry name" value="Lon_prtase_N"/>
</dbReference>
<feature type="domain" description="Lon N-terminal" evidence="1">
    <location>
        <begin position="4"/>
        <end position="201"/>
    </location>
</feature>
<name>A0A381PUL6_9ZZZZ</name>
<dbReference type="AlphaFoldDB" id="A0A381PUL6"/>
<dbReference type="EMBL" id="UINC01001099">
    <property type="protein sequence ID" value="SUZ70725.1"/>
    <property type="molecule type" value="Genomic_DNA"/>
</dbReference>
<dbReference type="Gene3D" id="1.10.4060.10">
    <property type="entry name" value="BPP1347 like domain"/>
    <property type="match status" value="1"/>
</dbReference>
<dbReference type="Gene3D" id="2.30.130.40">
    <property type="entry name" value="LON domain-like"/>
    <property type="match status" value="1"/>
</dbReference>